<dbReference type="AlphaFoldDB" id="A0A1M6NLS8"/>
<gene>
    <name evidence="9" type="ORF">SAMN02745883_00936</name>
</gene>
<protein>
    <recommendedName>
        <fullName evidence="7">1-acyl-sn-glycerol-3-phosphate acyltransferase</fullName>
        <ecNumber evidence="7">2.3.1.51</ecNumber>
    </recommendedName>
</protein>
<dbReference type="RefSeq" id="WP_072966206.1">
    <property type="nucleotide sequence ID" value="NZ_FRAJ01000006.1"/>
</dbReference>
<dbReference type="EMBL" id="FRAJ01000006">
    <property type="protein sequence ID" value="SHJ96659.1"/>
    <property type="molecule type" value="Genomic_DNA"/>
</dbReference>
<dbReference type="InterPro" id="IPR002123">
    <property type="entry name" value="Plipid/glycerol_acylTrfase"/>
</dbReference>
<dbReference type="SUPFAM" id="SSF69593">
    <property type="entry name" value="Glycerol-3-phosphate (1)-acyltransferase"/>
    <property type="match status" value="1"/>
</dbReference>
<dbReference type="Pfam" id="PF01553">
    <property type="entry name" value="Acyltransferase"/>
    <property type="match status" value="1"/>
</dbReference>
<keyword evidence="7" id="KW-1208">Phospholipid metabolism</keyword>
<keyword evidence="10" id="KW-1185">Reference proteome</keyword>
<dbReference type="PANTHER" id="PTHR10434">
    <property type="entry name" value="1-ACYL-SN-GLYCEROL-3-PHOSPHATE ACYLTRANSFERASE"/>
    <property type="match status" value="1"/>
</dbReference>
<keyword evidence="5 7" id="KW-0443">Lipid metabolism</keyword>
<evidence type="ECO:0000256" key="1">
    <source>
        <dbReference type="ARBA" id="ARBA00005189"/>
    </source>
</evidence>
<dbReference type="GO" id="GO:0003841">
    <property type="term" value="F:1-acylglycerol-3-phosphate O-acyltransferase activity"/>
    <property type="evidence" value="ECO:0007669"/>
    <property type="project" value="UniProtKB-UniRule"/>
</dbReference>
<dbReference type="NCBIfam" id="TIGR00530">
    <property type="entry name" value="AGP_acyltrn"/>
    <property type="match status" value="1"/>
</dbReference>
<dbReference type="SMART" id="SM00563">
    <property type="entry name" value="PlsC"/>
    <property type="match status" value="1"/>
</dbReference>
<evidence type="ECO:0000313" key="10">
    <source>
        <dbReference type="Proteomes" id="UP000184082"/>
    </source>
</evidence>
<sequence length="239" mass="26951">MIRTIILATYLIPALIFSIPSLMKAKLLEKKGKLDERNRLAFEVVSKMSRRLIKLSGSQIKVVGEENIPRDKAVLFVSNHQSNFDILLLLGFIDKPKAFIAKVELMKIPILSQWMKAMGCIFIDRKDVRQSLRAINEGANILKEGHSLVIFPEGTRSKDGQLGQFKHGSFKLATKSNVPIIPVTINGAYKIMPKGKLIIKPSKVEMIISKPIYADEEIKRDSKMLADKVKNIIEENLKN</sequence>
<evidence type="ECO:0000259" key="8">
    <source>
        <dbReference type="SMART" id="SM00563"/>
    </source>
</evidence>
<keyword evidence="6 7" id="KW-0012">Acyltransferase</keyword>
<proteinExistence type="inferred from homology"/>
<dbReference type="EC" id="2.3.1.51" evidence="7"/>
<dbReference type="STRING" id="1121266.SAMN02745883_00936"/>
<comment type="pathway">
    <text evidence="1">Lipid metabolism.</text>
</comment>
<evidence type="ECO:0000256" key="4">
    <source>
        <dbReference type="ARBA" id="ARBA00022679"/>
    </source>
</evidence>
<name>A0A1M6NLS8_9FIRM</name>
<evidence type="ECO:0000256" key="6">
    <source>
        <dbReference type="ARBA" id="ARBA00023315"/>
    </source>
</evidence>
<evidence type="ECO:0000256" key="2">
    <source>
        <dbReference type="ARBA" id="ARBA00008655"/>
    </source>
</evidence>
<dbReference type="CDD" id="cd07989">
    <property type="entry name" value="LPLAT_AGPAT-like"/>
    <property type="match status" value="1"/>
</dbReference>
<dbReference type="InterPro" id="IPR004552">
    <property type="entry name" value="AGP_acyltrans"/>
</dbReference>
<dbReference type="PANTHER" id="PTHR10434:SF64">
    <property type="entry name" value="1-ACYL-SN-GLYCEROL-3-PHOSPHATE ACYLTRANSFERASE-RELATED"/>
    <property type="match status" value="1"/>
</dbReference>
<comment type="similarity">
    <text evidence="2 7">Belongs to the 1-acyl-sn-glycerol-3-phosphate acyltransferase family.</text>
</comment>
<accession>A0A1M6NLS8</accession>
<dbReference type="GO" id="GO:0016020">
    <property type="term" value="C:membrane"/>
    <property type="evidence" value="ECO:0007669"/>
    <property type="project" value="InterPro"/>
</dbReference>
<evidence type="ECO:0000313" key="9">
    <source>
        <dbReference type="EMBL" id="SHJ96659.1"/>
    </source>
</evidence>
<evidence type="ECO:0000256" key="5">
    <source>
        <dbReference type="ARBA" id="ARBA00023098"/>
    </source>
</evidence>
<organism evidence="9 10">
    <name type="scientific">Caminicella sporogenes DSM 14501</name>
    <dbReference type="NCBI Taxonomy" id="1121266"/>
    <lineage>
        <taxon>Bacteria</taxon>
        <taxon>Bacillati</taxon>
        <taxon>Bacillota</taxon>
        <taxon>Clostridia</taxon>
        <taxon>Peptostreptococcales</taxon>
        <taxon>Caminicellaceae</taxon>
        <taxon>Caminicella</taxon>
    </lineage>
</organism>
<evidence type="ECO:0000256" key="7">
    <source>
        <dbReference type="RuleBase" id="RU361267"/>
    </source>
</evidence>
<feature type="domain" description="Phospholipid/glycerol acyltransferase" evidence="8">
    <location>
        <begin position="74"/>
        <end position="188"/>
    </location>
</feature>
<keyword evidence="3 7" id="KW-0444">Lipid biosynthesis</keyword>
<comment type="domain">
    <text evidence="7">The HXXXXD motif is essential for acyltransferase activity and may constitute the binding site for the phosphate moiety of the glycerol-3-phosphate.</text>
</comment>
<dbReference type="GO" id="GO:0006654">
    <property type="term" value="P:phosphatidic acid biosynthetic process"/>
    <property type="evidence" value="ECO:0007669"/>
    <property type="project" value="TreeGrafter"/>
</dbReference>
<dbReference type="Proteomes" id="UP000184082">
    <property type="component" value="Unassembled WGS sequence"/>
</dbReference>
<keyword evidence="4 7" id="KW-0808">Transferase</keyword>
<reference evidence="9 10" key="1">
    <citation type="submission" date="2016-11" db="EMBL/GenBank/DDBJ databases">
        <authorList>
            <person name="Jaros S."/>
            <person name="Januszkiewicz K."/>
            <person name="Wedrychowicz H."/>
        </authorList>
    </citation>
    <scope>NUCLEOTIDE SEQUENCE [LARGE SCALE GENOMIC DNA]</scope>
    <source>
        <strain evidence="9 10">DSM 14501</strain>
    </source>
</reference>
<comment type="catalytic activity">
    <reaction evidence="7">
        <text>a 1-acyl-sn-glycero-3-phosphate + an acyl-CoA = a 1,2-diacyl-sn-glycero-3-phosphate + CoA</text>
        <dbReference type="Rhea" id="RHEA:19709"/>
        <dbReference type="ChEBI" id="CHEBI:57287"/>
        <dbReference type="ChEBI" id="CHEBI:57970"/>
        <dbReference type="ChEBI" id="CHEBI:58342"/>
        <dbReference type="ChEBI" id="CHEBI:58608"/>
        <dbReference type="EC" id="2.3.1.51"/>
    </reaction>
</comment>
<evidence type="ECO:0000256" key="3">
    <source>
        <dbReference type="ARBA" id="ARBA00022516"/>
    </source>
</evidence>
<keyword evidence="7" id="KW-0594">Phospholipid biosynthesis</keyword>